<dbReference type="GO" id="GO:0003723">
    <property type="term" value="F:RNA binding"/>
    <property type="evidence" value="ECO:0007669"/>
    <property type="project" value="TreeGrafter"/>
</dbReference>
<dbReference type="GO" id="GO:0006422">
    <property type="term" value="P:aspartyl-tRNA aminoacylation"/>
    <property type="evidence" value="ECO:0007669"/>
    <property type="project" value="InterPro"/>
</dbReference>
<proteinExistence type="predicted"/>
<dbReference type="GO" id="GO:0005829">
    <property type="term" value="C:cytosol"/>
    <property type="evidence" value="ECO:0007669"/>
    <property type="project" value="TreeGrafter"/>
</dbReference>
<keyword evidence="4" id="KW-0067">ATP-binding</keyword>
<gene>
    <name evidence="7" type="ORF">EDB81DRAFT_845947</name>
</gene>
<dbReference type="InterPro" id="IPR012340">
    <property type="entry name" value="NA-bd_OB-fold"/>
</dbReference>
<keyword evidence="3" id="KW-0547">Nucleotide-binding</keyword>
<evidence type="ECO:0000313" key="8">
    <source>
        <dbReference type="Proteomes" id="UP000738349"/>
    </source>
</evidence>
<dbReference type="EMBL" id="JAGMUV010000018">
    <property type="protein sequence ID" value="KAH7128966.1"/>
    <property type="molecule type" value="Genomic_DNA"/>
</dbReference>
<evidence type="ECO:0000256" key="3">
    <source>
        <dbReference type="ARBA" id="ARBA00022741"/>
    </source>
</evidence>
<sequence>MATRVKAAEPKHVVFDARVHAINSRSSDGTTHLTLRDEGHFIGTIIDPGIAESSTLEAAVNVNRESLVRVYGSYVPDERVRHSPNNINGLPSVRVWKLTTIGVAIKDLRHNLVSHGAPGDELEQHDALLLNERLNSRVLDLRVATNGAIIKPFSGIYELTVEYLTGHGFDYITTPSLIGYKVPGDDDYFEVPYFNDRKAYLTQTGELYLGQALSAGLERIFEIHTVFCREAGPSTRHLTEFTALEIAFALEHDWLEKREKYRHQLALVRRLFPSAGRFKLSVDENGRLPRVTFRDAKRILREELGFEIYIQADLSWEEEKALGNYLPSADSIYGASTDVYSITHHPKHLRPYNVQPVSRDNEQPLTYSFDITLGGQEAASGFQVINDYKVLRPAMAGRNPPFDLNDPQWQPFLSAYEAGAPLQGGSGIGLNRLLQSILGLPDIRETTSFPRDATRLEP</sequence>
<dbReference type="OrthoDB" id="372395at2759"/>
<dbReference type="Proteomes" id="UP000738349">
    <property type="component" value="Unassembled WGS sequence"/>
</dbReference>
<dbReference type="PANTHER" id="PTHR43450">
    <property type="entry name" value="ASPARTYL-TRNA SYNTHETASE"/>
    <property type="match status" value="1"/>
</dbReference>
<keyword evidence="2" id="KW-0436">Ligase</keyword>
<comment type="caution">
    <text evidence="7">The sequence shown here is derived from an EMBL/GenBank/DDBJ whole genome shotgun (WGS) entry which is preliminary data.</text>
</comment>
<dbReference type="Pfam" id="PF00152">
    <property type="entry name" value="tRNA-synt_2"/>
    <property type="match status" value="1"/>
</dbReference>
<evidence type="ECO:0000313" key="7">
    <source>
        <dbReference type="EMBL" id="KAH7128966.1"/>
    </source>
</evidence>
<dbReference type="InterPro" id="IPR006195">
    <property type="entry name" value="aa-tRNA-synth_II"/>
</dbReference>
<evidence type="ECO:0000256" key="5">
    <source>
        <dbReference type="ARBA" id="ARBA00023146"/>
    </source>
</evidence>
<dbReference type="GO" id="GO:0004815">
    <property type="term" value="F:aspartate-tRNA ligase activity"/>
    <property type="evidence" value="ECO:0007669"/>
    <property type="project" value="InterPro"/>
</dbReference>
<protein>
    <recommendedName>
        <fullName evidence="6">Aminoacyl-transfer RNA synthetases class-II family profile domain-containing protein</fullName>
    </recommendedName>
</protein>
<dbReference type="InterPro" id="IPR004523">
    <property type="entry name" value="Asp-tRNA_synthase_2"/>
</dbReference>
<dbReference type="GO" id="GO:0005524">
    <property type="term" value="F:ATP binding"/>
    <property type="evidence" value="ECO:0007669"/>
    <property type="project" value="InterPro"/>
</dbReference>
<organism evidence="7 8">
    <name type="scientific">Dactylonectria macrodidyma</name>
    <dbReference type="NCBI Taxonomy" id="307937"/>
    <lineage>
        <taxon>Eukaryota</taxon>
        <taxon>Fungi</taxon>
        <taxon>Dikarya</taxon>
        <taxon>Ascomycota</taxon>
        <taxon>Pezizomycotina</taxon>
        <taxon>Sordariomycetes</taxon>
        <taxon>Hypocreomycetidae</taxon>
        <taxon>Hypocreales</taxon>
        <taxon>Nectriaceae</taxon>
        <taxon>Dactylonectria</taxon>
    </lineage>
</organism>
<evidence type="ECO:0000256" key="4">
    <source>
        <dbReference type="ARBA" id="ARBA00022840"/>
    </source>
</evidence>
<keyword evidence="8" id="KW-1185">Reference proteome</keyword>
<dbReference type="PANTHER" id="PTHR43450:SF4">
    <property type="entry name" value="ASPARTATE--TRNA LIGASE"/>
    <property type="match status" value="1"/>
</dbReference>
<name>A0A9P9E2Y8_9HYPO</name>
<dbReference type="InterPro" id="IPR045864">
    <property type="entry name" value="aa-tRNA-synth_II/BPL/LPL"/>
</dbReference>
<reference evidence="7" key="1">
    <citation type="journal article" date="2021" name="Nat. Commun.">
        <title>Genetic determinants of endophytism in the Arabidopsis root mycobiome.</title>
        <authorList>
            <person name="Mesny F."/>
            <person name="Miyauchi S."/>
            <person name="Thiergart T."/>
            <person name="Pickel B."/>
            <person name="Atanasova L."/>
            <person name="Karlsson M."/>
            <person name="Huettel B."/>
            <person name="Barry K.W."/>
            <person name="Haridas S."/>
            <person name="Chen C."/>
            <person name="Bauer D."/>
            <person name="Andreopoulos W."/>
            <person name="Pangilinan J."/>
            <person name="LaButti K."/>
            <person name="Riley R."/>
            <person name="Lipzen A."/>
            <person name="Clum A."/>
            <person name="Drula E."/>
            <person name="Henrissat B."/>
            <person name="Kohler A."/>
            <person name="Grigoriev I.V."/>
            <person name="Martin F.M."/>
            <person name="Hacquard S."/>
        </authorList>
    </citation>
    <scope>NUCLEOTIDE SEQUENCE</scope>
    <source>
        <strain evidence="7">MPI-CAGE-AT-0147</strain>
    </source>
</reference>
<dbReference type="Gene3D" id="3.30.930.10">
    <property type="entry name" value="Bira Bifunctional Protein, Domain 2"/>
    <property type="match status" value="1"/>
</dbReference>
<dbReference type="PROSITE" id="PS50862">
    <property type="entry name" value="AA_TRNA_LIGASE_II"/>
    <property type="match status" value="1"/>
</dbReference>
<dbReference type="InterPro" id="IPR004364">
    <property type="entry name" value="Aa-tRNA-synt_II"/>
</dbReference>
<dbReference type="SUPFAM" id="SSF55681">
    <property type="entry name" value="Class II aaRS and biotin synthetases"/>
    <property type="match status" value="1"/>
</dbReference>
<dbReference type="AlphaFoldDB" id="A0A9P9E2Y8"/>
<feature type="domain" description="Aminoacyl-transfer RNA synthetases class-II family profile" evidence="6">
    <location>
        <begin position="156"/>
        <end position="458"/>
    </location>
</feature>
<keyword evidence="5" id="KW-0030">Aminoacyl-tRNA synthetase</keyword>
<evidence type="ECO:0000256" key="1">
    <source>
        <dbReference type="ARBA" id="ARBA00022490"/>
    </source>
</evidence>
<evidence type="ECO:0000256" key="2">
    <source>
        <dbReference type="ARBA" id="ARBA00022598"/>
    </source>
</evidence>
<dbReference type="Gene3D" id="2.40.50.140">
    <property type="entry name" value="Nucleic acid-binding proteins"/>
    <property type="match status" value="1"/>
</dbReference>
<accession>A0A9P9E2Y8</accession>
<keyword evidence="1" id="KW-0963">Cytoplasm</keyword>
<evidence type="ECO:0000259" key="6">
    <source>
        <dbReference type="PROSITE" id="PS50862"/>
    </source>
</evidence>
<dbReference type="GO" id="GO:0017101">
    <property type="term" value="C:aminoacyl-tRNA synthetase multienzyme complex"/>
    <property type="evidence" value="ECO:0007669"/>
    <property type="project" value="TreeGrafter"/>
</dbReference>